<dbReference type="EMBL" id="HBUE01179827">
    <property type="protein sequence ID" value="CAG6519682.1"/>
    <property type="molecule type" value="Transcribed_RNA"/>
</dbReference>
<dbReference type="AlphaFoldDB" id="A0A8D8BC52"/>
<organism evidence="1">
    <name type="scientific">Culex pipiens</name>
    <name type="common">House mosquito</name>
    <dbReference type="NCBI Taxonomy" id="7175"/>
    <lineage>
        <taxon>Eukaryota</taxon>
        <taxon>Metazoa</taxon>
        <taxon>Ecdysozoa</taxon>
        <taxon>Arthropoda</taxon>
        <taxon>Hexapoda</taxon>
        <taxon>Insecta</taxon>
        <taxon>Pterygota</taxon>
        <taxon>Neoptera</taxon>
        <taxon>Endopterygota</taxon>
        <taxon>Diptera</taxon>
        <taxon>Nematocera</taxon>
        <taxon>Culicoidea</taxon>
        <taxon>Culicidae</taxon>
        <taxon>Culicinae</taxon>
        <taxon>Culicini</taxon>
        <taxon>Culex</taxon>
        <taxon>Culex</taxon>
    </lineage>
</organism>
<evidence type="ECO:0000313" key="1">
    <source>
        <dbReference type="EMBL" id="CAG6470722.1"/>
    </source>
</evidence>
<dbReference type="EMBL" id="HBUE01065933">
    <property type="protein sequence ID" value="CAG6470722.1"/>
    <property type="molecule type" value="Transcribed_RNA"/>
</dbReference>
<sequence>MYIIYERLVCYEILDADVRFFYGNKWYIFHCNANRLWSYCSYQNHCRIWTWYFSFCHALLYRRDSISTVQRKTDLPVDSIHYSRNSSFFCYFDGNNKSCLRLGAGYASKSCFGNNHSSVKYTCFCISYIFSY</sequence>
<name>A0A8D8BC52_CULPI</name>
<proteinExistence type="predicted"/>
<dbReference type="EMBL" id="HBUE01285428">
    <property type="protein sequence ID" value="CAG6571235.1"/>
    <property type="molecule type" value="Transcribed_RNA"/>
</dbReference>
<accession>A0A8D8BC52</accession>
<reference evidence="1" key="1">
    <citation type="submission" date="2021-05" db="EMBL/GenBank/DDBJ databases">
        <authorList>
            <person name="Alioto T."/>
            <person name="Alioto T."/>
            <person name="Gomez Garrido J."/>
        </authorList>
    </citation>
    <scope>NUCLEOTIDE SEQUENCE</scope>
</reference>
<protein>
    <submittedName>
        <fullName evidence="1">(northern house mosquito) hypothetical protein</fullName>
    </submittedName>
</protein>